<evidence type="ECO:0000313" key="2">
    <source>
        <dbReference type="Proteomes" id="UP000198238"/>
    </source>
</evidence>
<dbReference type="KEGG" id="nei:BG910_09480"/>
<dbReference type="AlphaFoldDB" id="A0A220S354"/>
<name>A0A220S354_9NEIS</name>
<organism evidence="1 2">
    <name type="scientific">Neisseria chenwenguii</name>
    <dbReference type="NCBI Taxonomy" id="1853278"/>
    <lineage>
        <taxon>Bacteria</taxon>
        <taxon>Pseudomonadati</taxon>
        <taxon>Pseudomonadota</taxon>
        <taxon>Betaproteobacteria</taxon>
        <taxon>Neisseriales</taxon>
        <taxon>Neisseriaceae</taxon>
        <taxon>Neisseria</taxon>
    </lineage>
</organism>
<evidence type="ECO:0000313" key="1">
    <source>
        <dbReference type="EMBL" id="ASK27929.1"/>
    </source>
</evidence>
<sequence length="100" mass="11416">MKKSIQAETLKKGKRPSEIFTVAQAGPNPAYMTVSNVFSDGLKNFSRPESSSPSLLHKRERFAYAAIPKHWERQASAFPAERNFRQALHYACLKIKFLNF</sequence>
<gene>
    <name evidence="1" type="ORF">BG910_09480</name>
</gene>
<proteinExistence type="predicted"/>
<reference evidence="1 2" key="1">
    <citation type="submission" date="2017-06" db="EMBL/GenBank/DDBJ databases">
        <title>Neisseria chenwenguii sp. nov., isolated from the intestinal contents of Tibetan Plateau Pika in Yushu, Qinghai Province, China.</title>
        <authorList>
            <person name="Zhang G."/>
        </authorList>
    </citation>
    <scope>NUCLEOTIDE SEQUENCE [LARGE SCALE GENOMIC DNA]</scope>
    <source>
        <strain evidence="1 2">10023</strain>
    </source>
</reference>
<dbReference type="EMBL" id="CP022278">
    <property type="protein sequence ID" value="ASK27929.1"/>
    <property type="molecule type" value="Genomic_DNA"/>
</dbReference>
<keyword evidence="2" id="KW-1185">Reference proteome</keyword>
<dbReference type="Proteomes" id="UP000198238">
    <property type="component" value="Chromosome"/>
</dbReference>
<accession>A0A220S354</accession>
<protein>
    <submittedName>
        <fullName evidence="1">Uncharacterized protein</fullName>
    </submittedName>
</protein>